<dbReference type="CDD" id="cd02440">
    <property type="entry name" value="AdoMet_MTases"/>
    <property type="match status" value="1"/>
</dbReference>
<dbReference type="PANTHER" id="PTHR43317">
    <property type="entry name" value="THERMOSPERMINE SYNTHASE ACAULIS5"/>
    <property type="match status" value="1"/>
</dbReference>
<dbReference type="HAMAP" id="MF_00198">
    <property type="entry name" value="Spermidine_synth"/>
    <property type="match status" value="1"/>
</dbReference>
<dbReference type="Proteomes" id="UP001438707">
    <property type="component" value="Unassembled WGS sequence"/>
</dbReference>
<dbReference type="AlphaFoldDB" id="A0AAW1RXC2"/>
<feature type="domain" description="PABS" evidence="7">
    <location>
        <begin position="11"/>
        <end position="248"/>
    </location>
</feature>
<evidence type="ECO:0000256" key="3">
    <source>
        <dbReference type="ARBA" id="ARBA00023115"/>
    </source>
</evidence>
<dbReference type="EMBL" id="JALJOS010000006">
    <property type="protein sequence ID" value="KAK9837962.1"/>
    <property type="molecule type" value="Genomic_DNA"/>
</dbReference>
<dbReference type="PANTHER" id="PTHR43317:SF1">
    <property type="entry name" value="THERMOSPERMINE SYNTHASE ACAULIS5"/>
    <property type="match status" value="1"/>
</dbReference>
<dbReference type="InterPro" id="IPR030374">
    <property type="entry name" value="PABS"/>
</dbReference>
<evidence type="ECO:0000256" key="2">
    <source>
        <dbReference type="ARBA" id="ARBA00022679"/>
    </source>
</evidence>
<name>A0AAW1RXC2_9CHLO</name>
<evidence type="ECO:0000256" key="1">
    <source>
        <dbReference type="ARBA" id="ARBA00007867"/>
    </source>
</evidence>
<evidence type="ECO:0000256" key="5">
    <source>
        <dbReference type="ARBA" id="ARBA00049721"/>
    </source>
</evidence>
<comment type="catalytic activity">
    <reaction evidence="4">
        <text>S-adenosyl 3-(methylsulfanyl)propylamine + spermidine = thermospermine + S-methyl-5'-thioadenosine + H(+)</text>
        <dbReference type="Rhea" id="RHEA:30515"/>
        <dbReference type="ChEBI" id="CHEBI:15378"/>
        <dbReference type="ChEBI" id="CHEBI:17509"/>
        <dbReference type="ChEBI" id="CHEBI:57443"/>
        <dbReference type="ChEBI" id="CHEBI:57834"/>
        <dbReference type="ChEBI" id="CHEBI:59903"/>
        <dbReference type="EC" id="2.5.1.79"/>
    </reaction>
</comment>
<keyword evidence="2 6" id="KW-0808">Transferase</keyword>
<dbReference type="GO" id="GO:0010487">
    <property type="term" value="F:thermospermine synthase activity"/>
    <property type="evidence" value="ECO:0007669"/>
    <property type="project" value="UniProtKB-EC"/>
</dbReference>
<dbReference type="GO" id="GO:0006596">
    <property type="term" value="P:polyamine biosynthetic process"/>
    <property type="evidence" value="ECO:0007669"/>
    <property type="project" value="UniProtKB-UniRule"/>
</dbReference>
<dbReference type="SUPFAM" id="SSF53335">
    <property type="entry name" value="S-adenosyl-L-methionine-dependent methyltransferases"/>
    <property type="match status" value="1"/>
</dbReference>
<evidence type="ECO:0000256" key="4">
    <source>
        <dbReference type="ARBA" id="ARBA00048874"/>
    </source>
</evidence>
<gene>
    <name evidence="8" type="ORF">WJX74_008636</name>
</gene>
<reference evidence="8 9" key="1">
    <citation type="journal article" date="2024" name="Nat. Commun.">
        <title>Phylogenomics reveals the evolutionary origins of lichenization in chlorophyte algae.</title>
        <authorList>
            <person name="Puginier C."/>
            <person name="Libourel C."/>
            <person name="Otte J."/>
            <person name="Skaloud P."/>
            <person name="Haon M."/>
            <person name="Grisel S."/>
            <person name="Petersen M."/>
            <person name="Berrin J.G."/>
            <person name="Delaux P.M."/>
            <person name="Dal Grande F."/>
            <person name="Keller J."/>
        </authorList>
    </citation>
    <scope>NUCLEOTIDE SEQUENCE [LARGE SCALE GENOMIC DNA]</scope>
    <source>
        <strain evidence="8 9">SAG 2145</strain>
    </source>
</reference>
<dbReference type="Gene3D" id="3.40.50.150">
    <property type="entry name" value="Vaccinia Virus protein VP39"/>
    <property type="match status" value="1"/>
</dbReference>
<dbReference type="Gene3D" id="2.30.140.10">
    <property type="entry name" value="Spermidine synthase, tetramerisation domain"/>
    <property type="match status" value="1"/>
</dbReference>
<dbReference type="InterPro" id="IPR001045">
    <property type="entry name" value="Spermi_synthase"/>
</dbReference>
<evidence type="ECO:0000313" key="9">
    <source>
        <dbReference type="Proteomes" id="UP001438707"/>
    </source>
</evidence>
<dbReference type="FunFam" id="3.40.50.150:FF:000088">
    <property type="entry name" value="Polyamine aminopropyltransferase"/>
    <property type="match status" value="1"/>
</dbReference>
<dbReference type="PROSITE" id="PS51006">
    <property type="entry name" value="PABS_2"/>
    <property type="match status" value="1"/>
</dbReference>
<accession>A0AAW1RXC2</accession>
<proteinExistence type="inferred from homology"/>
<protein>
    <recommendedName>
        <fullName evidence="5">thermospermine synthase</fullName>
        <ecNumber evidence="5">2.5.1.79</ecNumber>
    </recommendedName>
</protein>
<keyword evidence="3 6" id="KW-0620">Polyamine biosynthesis</keyword>
<evidence type="ECO:0000256" key="6">
    <source>
        <dbReference type="PROSITE-ProRule" id="PRU00354"/>
    </source>
</evidence>
<dbReference type="Pfam" id="PF01564">
    <property type="entry name" value="Spermine_synth"/>
    <property type="match status" value="1"/>
</dbReference>
<evidence type="ECO:0000259" key="7">
    <source>
        <dbReference type="PROSITE" id="PS51006"/>
    </source>
</evidence>
<feature type="active site" description="Proton acceptor" evidence="6">
    <location>
        <position position="164"/>
    </location>
</feature>
<keyword evidence="9" id="KW-1185">Reference proteome</keyword>
<dbReference type="InterPro" id="IPR029063">
    <property type="entry name" value="SAM-dependent_MTases_sf"/>
</dbReference>
<evidence type="ECO:0000313" key="8">
    <source>
        <dbReference type="EMBL" id="KAK9837962.1"/>
    </source>
</evidence>
<dbReference type="InterPro" id="IPR035246">
    <property type="entry name" value="Spermidine_synt_N"/>
</dbReference>
<organism evidence="8 9">
    <name type="scientific">Apatococcus lobatus</name>
    <dbReference type="NCBI Taxonomy" id="904363"/>
    <lineage>
        <taxon>Eukaryota</taxon>
        <taxon>Viridiplantae</taxon>
        <taxon>Chlorophyta</taxon>
        <taxon>core chlorophytes</taxon>
        <taxon>Trebouxiophyceae</taxon>
        <taxon>Chlorellales</taxon>
        <taxon>Chlorellaceae</taxon>
        <taxon>Apatococcus</taxon>
    </lineage>
</organism>
<sequence length="318" mass="34993">MAYRQDEGSDLSWLEEEIQPDCKWSLRVKNVLHSGKSNFQSVELVETDTYGKVLLLDGKSQSAEADEFVYHELLVHPAMLAHPNPKSVFIAGGGEGATAREVLRHKSVERVLMVDIDKVVCDFCRQHLAANKEAYADPRLELVNDDAAAQLEATEERFDVIVADLADPVDGGPCYQLYTQEFYQDILKPRLNPGGIFVTQSGPAGVLTSREVFTPINNTLASVFGHTIAYAAHIPSYVDTWGFNMASSEPNLQLSPAGMVDALLSERISSELKFLDGPTLQAALALNKPVKKALQEETNIYTKDNPRFIHGAGFKAGQ</sequence>
<dbReference type="EC" id="2.5.1.79" evidence="5"/>
<dbReference type="Pfam" id="PF17284">
    <property type="entry name" value="Spermine_synt_N"/>
    <property type="match status" value="1"/>
</dbReference>
<dbReference type="NCBIfam" id="NF037959">
    <property type="entry name" value="MFS_SpdSyn"/>
    <property type="match status" value="1"/>
</dbReference>
<comment type="similarity">
    <text evidence="1">Belongs to the spermidine/spermine synthase family.</text>
</comment>
<comment type="caution">
    <text evidence="8">The sequence shown here is derived from an EMBL/GenBank/DDBJ whole genome shotgun (WGS) entry which is preliminary data.</text>
</comment>
<dbReference type="InterPro" id="IPR037163">
    <property type="entry name" value="Spermidine_synt_N_sf"/>
</dbReference>